<gene>
    <name evidence="1" type="ORF">EHUX00137_LOCUS26675</name>
</gene>
<reference evidence="1" key="1">
    <citation type="submission" date="2021-01" db="EMBL/GenBank/DDBJ databases">
        <authorList>
            <person name="Corre E."/>
            <person name="Pelletier E."/>
            <person name="Niang G."/>
            <person name="Scheremetjew M."/>
            <person name="Finn R."/>
            <person name="Kale V."/>
            <person name="Holt S."/>
            <person name="Cochrane G."/>
            <person name="Meng A."/>
            <person name="Brown T."/>
            <person name="Cohen L."/>
        </authorList>
    </citation>
    <scope>NUCLEOTIDE SEQUENCE</scope>
    <source>
        <strain evidence="1">379</strain>
    </source>
</reference>
<evidence type="ECO:0008006" key="2">
    <source>
        <dbReference type="Google" id="ProtNLM"/>
    </source>
</evidence>
<dbReference type="PANTHER" id="PTHR35748">
    <property type="entry name" value="OS05G0358400 PROTEIN"/>
    <property type="match status" value="1"/>
</dbReference>
<organism evidence="1">
    <name type="scientific">Emiliania huxleyi</name>
    <name type="common">Coccolithophore</name>
    <name type="synonym">Pontosphaera huxleyi</name>
    <dbReference type="NCBI Taxonomy" id="2903"/>
    <lineage>
        <taxon>Eukaryota</taxon>
        <taxon>Haptista</taxon>
        <taxon>Haptophyta</taxon>
        <taxon>Prymnesiophyceae</taxon>
        <taxon>Isochrysidales</taxon>
        <taxon>Noelaerhabdaceae</taxon>
        <taxon>Emiliania</taxon>
    </lineage>
</organism>
<proteinExistence type="predicted"/>
<dbReference type="AlphaFoldDB" id="A0A7S3STP7"/>
<dbReference type="EMBL" id="HBIR01034251">
    <property type="protein sequence ID" value="CAE0564587.1"/>
    <property type="molecule type" value="Transcribed_RNA"/>
</dbReference>
<name>A0A7S3STP7_EMIHU</name>
<dbReference type="PANTHER" id="PTHR35748:SF1">
    <property type="entry name" value="OS05G0358400 PROTEIN"/>
    <property type="match status" value="1"/>
</dbReference>
<evidence type="ECO:0000313" key="1">
    <source>
        <dbReference type="EMBL" id="CAE0564587.1"/>
    </source>
</evidence>
<accession>A0A7S3STP7</accession>
<sequence>MRMVDYPAALRPDRVTVIAYGALLSEPSSRLTFPSLTNFRLVRVRNVRRLFGMTHLFLTGAGVVDVATRRIAALCVEPAEGCSFVAAAFDVVLDDAQREAFCARETGYAIVEAPFHGLDAGEEAPPAGLGVLCASSSDAELPSGVEPPAGLPHVWG</sequence>
<protein>
    <recommendedName>
        <fullName evidence="2">Gamma-glutamylcyclotransferase AIG2-like domain-containing protein</fullName>
    </recommendedName>
</protein>